<sequence length="499" mass="54454">MSHLDGGQRALLLRVARQAMTERGLEPDFPPAALEEAQHLAAPGSPFDADVRDLRDLVWCSIDNDDSRDLDQLTVAAGLPEGNARVLVAVADVSTSVRPGSAVDTHAATNTTSVYTPPRNFPMLPERLSTDLTSLGQDGDRLAIVIEIVVDEVGSAGASNVYRAAVRNKAKLAYSSVGAWLEGKGGMPPAIGAVPGLADNLRLQDQVAQRLRAHRCEHGALELETLEVHARLEGDAVVGLEREERNRAKELIEDLMIAANGVIARFLKGHDFPIMRRVVRSPERWQRIVDIAQHLGDRLPPEPDAKALQEFLLRRRAADALRFPDLSLSVIKLLGRGEYVASFPGQEVTGHFGLAVSDYTHSTAPNRRYPDLATQRLVKAAVAETGVPYARPQLEALAAHCTQREDDAQKIERLLRKAAAACLLSERIGSEFDGIVTGASRKGTWARIFDPPAEGRIERGQEGLDVGDQVRVKLTHTDPEHGFIDFARVTHVAVGPRRR</sequence>
<comment type="caution">
    <text evidence="2">The sequence shown here is derived from an EMBL/GenBank/DDBJ whole genome shotgun (WGS) entry which is preliminary data.</text>
</comment>
<accession>A0A538SCT8</accession>
<evidence type="ECO:0000259" key="1">
    <source>
        <dbReference type="SMART" id="SM00955"/>
    </source>
</evidence>
<evidence type="ECO:0000313" key="2">
    <source>
        <dbReference type="EMBL" id="TMQ49166.1"/>
    </source>
</evidence>
<dbReference type="InterPro" id="IPR012340">
    <property type="entry name" value="NA-bd_OB-fold"/>
</dbReference>
<dbReference type="Pfam" id="PF00773">
    <property type="entry name" value="RNB"/>
    <property type="match status" value="1"/>
</dbReference>
<gene>
    <name evidence="2" type="ORF">E6K73_10490</name>
</gene>
<dbReference type="GO" id="GO:0006402">
    <property type="term" value="P:mRNA catabolic process"/>
    <property type="evidence" value="ECO:0007669"/>
    <property type="project" value="TreeGrafter"/>
</dbReference>
<dbReference type="Pfam" id="PF18614">
    <property type="entry name" value="RNase_II_C_S1"/>
    <property type="match status" value="1"/>
</dbReference>
<evidence type="ECO:0000313" key="3">
    <source>
        <dbReference type="Proteomes" id="UP000320184"/>
    </source>
</evidence>
<protein>
    <submittedName>
        <fullName evidence="2">RNB domain-containing ribonuclease</fullName>
    </submittedName>
</protein>
<feature type="domain" description="RNB" evidence="1">
    <location>
        <begin position="51"/>
        <end position="384"/>
    </location>
</feature>
<dbReference type="PANTHER" id="PTHR23355:SF9">
    <property type="entry name" value="DIS3-LIKE EXONUCLEASE 2"/>
    <property type="match status" value="1"/>
</dbReference>
<dbReference type="AlphaFoldDB" id="A0A538SCT8"/>
<dbReference type="InterPro" id="IPR050180">
    <property type="entry name" value="RNR_Ribonuclease"/>
</dbReference>
<dbReference type="GO" id="GO:0003723">
    <property type="term" value="F:RNA binding"/>
    <property type="evidence" value="ECO:0007669"/>
    <property type="project" value="InterPro"/>
</dbReference>
<dbReference type="GO" id="GO:0004540">
    <property type="term" value="F:RNA nuclease activity"/>
    <property type="evidence" value="ECO:0007669"/>
    <property type="project" value="InterPro"/>
</dbReference>
<dbReference type="GO" id="GO:0005829">
    <property type="term" value="C:cytosol"/>
    <property type="evidence" value="ECO:0007669"/>
    <property type="project" value="TreeGrafter"/>
</dbReference>
<name>A0A538SCT8_UNCEI</name>
<dbReference type="Proteomes" id="UP000320184">
    <property type="component" value="Unassembled WGS sequence"/>
</dbReference>
<dbReference type="SUPFAM" id="SSF50249">
    <property type="entry name" value="Nucleic acid-binding proteins"/>
    <property type="match status" value="2"/>
</dbReference>
<dbReference type="SMART" id="SM00955">
    <property type="entry name" value="RNB"/>
    <property type="match status" value="1"/>
</dbReference>
<organism evidence="2 3">
    <name type="scientific">Eiseniibacteriota bacterium</name>
    <dbReference type="NCBI Taxonomy" id="2212470"/>
    <lineage>
        <taxon>Bacteria</taxon>
        <taxon>Candidatus Eiseniibacteriota</taxon>
    </lineage>
</organism>
<dbReference type="InterPro" id="IPR001900">
    <property type="entry name" value="RNase_II/R"/>
</dbReference>
<dbReference type="PANTHER" id="PTHR23355">
    <property type="entry name" value="RIBONUCLEASE"/>
    <property type="match status" value="1"/>
</dbReference>
<reference evidence="2 3" key="1">
    <citation type="journal article" date="2019" name="Nat. Microbiol.">
        <title>Mediterranean grassland soil C-N compound turnover is dependent on rainfall and depth, and is mediated by genomically divergent microorganisms.</title>
        <authorList>
            <person name="Diamond S."/>
            <person name="Andeer P.F."/>
            <person name="Li Z."/>
            <person name="Crits-Christoph A."/>
            <person name="Burstein D."/>
            <person name="Anantharaman K."/>
            <person name="Lane K.R."/>
            <person name="Thomas B.C."/>
            <person name="Pan C."/>
            <person name="Northen T.R."/>
            <person name="Banfield J.F."/>
        </authorList>
    </citation>
    <scope>NUCLEOTIDE SEQUENCE [LARGE SCALE GENOMIC DNA]</scope>
    <source>
        <strain evidence="2">WS_3</strain>
    </source>
</reference>
<dbReference type="InterPro" id="IPR040596">
    <property type="entry name" value="RNase_II_C_S1"/>
</dbReference>
<proteinExistence type="predicted"/>
<dbReference type="EMBL" id="VBOT01000127">
    <property type="protein sequence ID" value="TMQ49166.1"/>
    <property type="molecule type" value="Genomic_DNA"/>
</dbReference>